<dbReference type="InterPro" id="IPR036271">
    <property type="entry name" value="Tet_transcr_reg_TetR-rel_C_sf"/>
</dbReference>
<organism evidence="6 7">
    <name type="scientific">Microbacterium invictum</name>
    <dbReference type="NCBI Taxonomy" id="515415"/>
    <lineage>
        <taxon>Bacteria</taxon>
        <taxon>Bacillati</taxon>
        <taxon>Actinomycetota</taxon>
        <taxon>Actinomycetes</taxon>
        <taxon>Micrococcales</taxon>
        <taxon>Microbacteriaceae</taxon>
        <taxon>Microbacterium</taxon>
    </lineage>
</organism>
<dbReference type="PROSITE" id="PS50977">
    <property type="entry name" value="HTH_TETR_2"/>
    <property type="match status" value="1"/>
</dbReference>
<comment type="caution">
    <text evidence="6">The sequence shown here is derived from an EMBL/GenBank/DDBJ whole genome shotgun (WGS) entry which is preliminary data.</text>
</comment>
<dbReference type="PRINTS" id="PR00455">
    <property type="entry name" value="HTHTETR"/>
</dbReference>
<dbReference type="RefSeq" id="WP_183500276.1">
    <property type="nucleotide sequence ID" value="NZ_BAABCO010000004.1"/>
</dbReference>
<keyword evidence="7" id="KW-1185">Reference proteome</keyword>
<evidence type="ECO:0000259" key="5">
    <source>
        <dbReference type="PROSITE" id="PS50977"/>
    </source>
</evidence>
<dbReference type="InterPro" id="IPR050109">
    <property type="entry name" value="HTH-type_TetR-like_transc_reg"/>
</dbReference>
<dbReference type="PANTHER" id="PTHR30055:SF234">
    <property type="entry name" value="HTH-TYPE TRANSCRIPTIONAL REGULATOR BETI"/>
    <property type="match status" value="1"/>
</dbReference>
<dbReference type="Gene3D" id="1.10.357.10">
    <property type="entry name" value="Tetracycline Repressor, domain 2"/>
    <property type="match status" value="1"/>
</dbReference>
<dbReference type="SUPFAM" id="SSF48498">
    <property type="entry name" value="Tetracyclin repressor-like, C-terminal domain"/>
    <property type="match status" value="1"/>
</dbReference>
<dbReference type="EMBL" id="JACIFH010000001">
    <property type="protein sequence ID" value="MBB4140805.1"/>
    <property type="molecule type" value="Genomic_DNA"/>
</dbReference>
<reference evidence="6 7" key="1">
    <citation type="submission" date="2020-08" db="EMBL/GenBank/DDBJ databases">
        <title>Sequencing the genomes of 1000 actinobacteria strains.</title>
        <authorList>
            <person name="Klenk H.-P."/>
        </authorList>
    </citation>
    <scope>NUCLEOTIDE SEQUENCE [LARGE SCALE GENOMIC DNA]</scope>
    <source>
        <strain evidence="6 7">DSM 19600</strain>
    </source>
</reference>
<dbReference type="InterPro" id="IPR001647">
    <property type="entry name" value="HTH_TetR"/>
</dbReference>
<keyword evidence="1" id="KW-0805">Transcription regulation</keyword>
<sequence length="214" mass="23368">MAKQVRPRGAYAKSATRRAAIAQAVLDLVNERGHRAVTSLEVARRAEMNESTVLYHFPTREDLLVAAMQHAERHPLSRITDTGVSLYEIAAEHAVMGVAHINYSRLFVTMQAEATDPSHPAHEWFLRHNAGSIAVLARDIRTRQEDGLADPGIDAVRAARQIVAVWDGLQAQWLIDPSFDIGAELTAAMAAIAQSREVGPPAETASLSTHRPEG</sequence>
<accession>A0AA40SRB0</accession>
<protein>
    <submittedName>
        <fullName evidence="6">AcrR family transcriptional regulator</fullName>
    </submittedName>
</protein>
<evidence type="ECO:0000313" key="7">
    <source>
        <dbReference type="Proteomes" id="UP000549113"/>
    </source>
</evidence>
<dbReference type="Pfam" id="PF00440">
    <property type="entry name" value="TetR_N"/>
    <property type="match status" value="1"/>
</dbReference>
<evidence type="ECO:0000256" key="3">
    <source>
        <dbReference type="ARBA" id="ARBA00023163"/>
    </source>
</evidence>
<evidence type="ECO:0000256" key="4">
    <source>
        <dbReference type="PROSITE-ProRule" id="PRU00335"/>
    </source>
</evidence>
<evidence type="ECO:0000256" key="2">
    <source>
        <dbReference type="ARBA" id="ARBA00023125"/>
    </source>
</evidence>
<dbReference type="InterPro" id="IPR009057">
    <property type="entry name" value="Homeodomain-like_sf"/>
</dbReference>
<evidence type="ECO:0000256" key="1">
    <source>
        <dbReference type="ARBA" id="ARBA00023015"/>
    </source>
</evidence>
<evidence type="ECO:0000313" key="6">
    <source>
        <dbReference type="EMBL" id="MBB4140805.1"/>
    </source>
</evidence>
<dbReference type="PANTHER" id="PTHR30055">
    <property type="entry name" value="HTH-TYPE TRANSCRIPTIONAL REGULATOR RUTR"/>
    <property type="match status" value="1"/>
</dbReference>
<proteinExistence type="predicted"/>
<dbReference type="GO" id="GO:0003700">
    <property type="term" value="F:DNA-binding transcription factor activity"/>
    <property type="evidence" value="ECO:0007669"/>
    <property type="project" value="TreeGrafter"/>
</dbReference>
<feature type="domain" description="HTH tetR-type" evidence="5">
    <location>
        <begin position="15"/>
        <end position="75"/>
    </location>
</feature>
<dbReference type="GO" id="GO:0000976">
    <property type="term" value="F:transcription cis-regulatory region binding"/>
    <property type="evidence" value="ECO:0007669"/>
    <property type="project" value="TreeGrafter"/>
</dbReference>
<keyword evidence="3" id="KW-0804">Transcription</keyword>
<dbReference type="Proteomes" id="UP000549113">
    <property type="component" value="Unassembled WGS sequence"/>
</dbReference>
<gene>
    <name evidence="6" type="ORF">BKA10_002599</name>
</gene>
<name>A0AA40SRB0_9MICO</name>
<keyword evidence="2 4" id="KW-0238">DNA-binding</keyword>
<feature type="DNA-binding region" description="H-T-H motif" evidence="4">
    <location>
        <begin position="38"/>
        <end position="57"/>
    </location>
</feature>
<dbReference type="SUPFAM" id="SSF46689">
    <property type="entry name" value="Homeodomain-like"/>
    <property type="match status" value="1"/>
</dbReference>
<dbReference type="AlphaFoldDB" id="A0AA40SRB0"/>